<dbReference type="GO" id="GO:0016758">
    <property type="term" value="F:hexosyltransferase activity"/>
    <property type="evidence" value="ECO:0007669"/>
    <property type="project" value="UniProtKB-ARBA"/>
</dbReference>
<evidence type="ECO:0000256" key="1">
    <source>
        <dbReference type="ARBA" id="ARBA00022676"/>
    </source>
</evidence>
<proteinExistence type="predicted"/>
<dbReference type="SUPFAM" id="SSF53448">
    <property type="entry name" value="Nucleotide-diphospho-sugar transferases"/>
    <property type="match status" value="1"/>
</dbReference>
<protein>
    <recommendedName>
        <fullName evidence="3">Glycosyltransferase 2-like domain-containing protein</fullName>
    </recommendedName>
</protein>
<evidence type="ECO:0000259" key="3">
    <source>
        <dbReference type="Pfam" id="PF00535"/>
    </source>
</evidence>
<dbReference type="Pfam" id="PF00535">
    <property type="entry name" value="Glycos_transf_2"/>
    <property type="match status" value="1"/>
</dbReference>
<keyword evidence="5" id="KW-1185">Reference proteome</keyword>
<comment type="caution">
    <text evidence="4">The sequence shown here is derived from an EMBL/GenBank/DDBJ whole genome shotgun (WGS) entry which is preliminary data.</text>
</comment>
<dbReference type="AlphaFoldDB" id="V8CDK2"/>
<dbReference type="InterPro" id="IPR001173">
    <property type="entry name" value="Glyco_trans_2-like"/>
</dbReference>
<dbReference type="eggNOG" id="COG1215">
    <property type="taxonomic scope" value="Bacteria"/>
</dbReference>
<keyword evidence="1" id="KW-0328">Glycosyltransferase</keyword>
<dbReference type="RefSeq" id="WP_023927237.1">
    <property type="nucleotide sequence ID" value="NZ_KI669454.1"/>
</dbReference>
<dbReference type="PANTHER" id="PTHR22916:SF51">
    <property type="entry name" value="GLYCOSYLTRANSFERASE EPSH-RELATED"/>
    <property type="match status" value="1"/>
</dbReference>
<dbReference type="Proteomes" id="UP000018731">
    <property type="component" value="Unassembled WGS sequence"/>
</dbReference>
<dbReference type="OrthoDB" id="5372349at2"/>
<evidence type="ECO:0000313" key="5">
    <source>
        <dbReference type="Proteomes" id="UP000018731"/>
    </source>
</evidence>
<dbReference type="Gene3D" id="3.90.550.10">
    <property type="entry name" value="Spore Coat Polysaccharide Biosynthesis Protein SpsA, Chain A"/>
    <property type="match status" value="1"/>
</dbReference>
<dbReference type="PANTHER" id="PTHR22916">
    <property type="entry name" value="GLYCOSYLTRANSFERASE"/>
    <property type="match status" value="1"/>
</dbReference>
<dbReference type="STRING" id="1357400.HMPREF2086_00522"/>
<organism evidence="4 5">
    <name type="scientific">Helicobacter macacae MIT 99-5501</name>
    <dbReference type="NCBI Taxonomy" id="1357400"/>
    <lineage>
        <taxon>Bacteria</taxon>
        <taxon>Pseudomonadati</taxon>
        <taxon>Campylobacterota</taxon>
        <taxon>Epsilonproteobacteria</taxon>
        <taxon>Campylobacterales</taxon>
        <taxon>Helicobacteraceae</taxon>
        <taxon>Helicobacter</taxon>
    </lineage>
</organism>
<feature type="domain" description="Glycosyltransferase 2-like" evidence="3">
    <location>
        <begin position="8"/>
        <end position="160"/>
    </location>
</feature>
<dbReference type="HOGENOM" id="CLU_025996_25_1_7"/>
<reference evidence="4 5" key="1">
    <citation type="journal article" date="2014" name="Genome Announc.">
        <title>Draft genome sequences of six enterohepatic helicobacter species isolated from humans and one from rhesus macaques.</title>
        <authorList>
            <person name="Shen Z."/>
            <person name="Sheh A."/>
            <person name="Young S.K."/>
            <person name="Abouelliel A."/>
            <person name="Ward D.V."/>
            <person name="Earl A.M."/>
            <person name="Fox J.G."/>
        </authorList>
    </citation>
    <scope>NUCLEOTIDE SEQUENCE [LARGE SCALE GENOMIC DNA]</scope>
    <source>
        <strain evidence="4 5">MIT 99-5501</strain>
    </source>
</reference>
<dbReference type="InterPro" id="IPR029044">
    <property type="entry name" value="Nucleotide-diphossugar_trans"/>
</dbReference>
<dbReference type="EMBL" id="AZJI01000001">
    <property type="protein sequence ID" value="ETD25187.1"/>
    <property type="molecule type" value="Genomic_DNA"/>
</dbReference>
<keyword evidence="2" id="KW-0808">Transferase</keyword>
<evidence type="ECO:0000313" key="4">
    <source>
        <dbReference type="EMBL" id="ETD25187.1"/>
    </source>
</evidence>
<dbReference type="CDD" id="cd00761">
    <property type="entry name" value="Glyco_tranf_GTA_type"/>
    <property type="match status" value="1"/>
</dbReference>
<gene>
    <name evidence="4" type="ORF">HMPREF2086_00522</name>
</gene>
<dbReference type="PATRIC" id="fig|1357400.3.peg.714"/>
<evidence type="ECO:0000256" key="2">
    <source>
        <dbReference type="ARBA" id="ARBA00022679"/>
    </source>
</evidence>
<accession>V8CDK2</accession>
<sequence length="311" mass="36200">MSKIPTISVILPIYNGEAFLENCLKSILAQTLSDIEIICINDGSTDSTGAILREFARQDSRINLIEQSNMGAGVARNAGLAKAKGEFIAFLDSDDRFYRNDTLEILYHTAKEKGVQICGGSMAFKYQVDSTRQTDGFFFKQDGFVDYKSYQFDYGFYRFIYAKDLVKDIRFPHFSRFQDPPFFVEAMIKAKQFYALKEPTYLYFNPHKDISKKALLSAFEGIKLNAKLAKKYNLTKLLDYTKYRFDEHFDKFLAQGGDKNEIYKIFERDIKTLLLLTSPRKRLNEKIFSVKKYRNTKILTIFWKEFWLGKS</sequence>
<name>V8CDK2_9HELI</name>